<dbReference type="Proteomes" id="UP000193411">
    <property type="component" value="Unassembled WGS sequence"/>
</dbReference>
<protein>
    <submittedName>
        <fullName evidence="2">Uncharacterized protein</fullName>
    </submittedName>
</protein>
<feature type="transmembrane region" description="Helical" evidence="1">
    <location>
        <begin position="223"/>
        <end position="247"/>
    </location>
</feature>
<accession>A0A1Y2I2Z3</accession>
<keyword evidence="1" id="KW-0472">Membrane</keyword>
<keyword evidence="1" id="KW-1133">Transmembrane helix</keyword>
<proteinExistence type="predicted"/>
<name>A0A1Y2I2Z3_9FUNG</name>
<dbReference type="AlphaFoldDB" id="A0A1Y2I2Z3"/>
<keyword evidence="1" id="KW-0812">Transmembrane</keyword>
<gene>
    <name evidence="2" type="ORF">BCR44DRAFT_1422419</name>
</gene>
<sequence length="248" mass="26245">MLPPVTSAYANHPLAVLLAPDNRPGKLDEPLVFTLKTGFLSKHFQFTSSPAAAAAPGQVLTYSIQVRTTWTIATITVSSVTSGIRSGQDQHTIRLSGFSGMRVARGTDASAKSESIVLDIDQQYSKWIPPKWTFDFYPPGTAPGFDRQAHPATAAPVMTLGELDQHEGYALFHGSGNDQDDSGSPVLATLESKTGQLTIAPGVDVAAVMVAMGVALEVRREEWMLIMIVCGLAVVVGLAIVVGNVLAG</sequence>
<comment type="caution">
    <text evidence="2">The sequence shown here is derived from an EMBL/GenBank/DDBJ whole genome shotgun (WGS) entry which is preliminary data.</text>
</comment>
<reference evidence="2 3" key="1">
    <citation type="submission" date="2016-07" db="EMBL/GenBank/DDBJ databases">
        <title>Pervasive Adenine N6-methylation of Active Genes in Fungi.</title>
        <authorList>
            <consortium name="DOE Joint Genome Institute"/>
            <person name="Mondo S.J."/>
            <person name="Dannebaum R.O."/>
            <person name="Kuo R.C."/>
            <person name="Labutti K."/>
            <person name="Haridas S."/>
            <person name="Kuo A."/>
            <person name="Salamov A."/>
            <person name="Ahrendt S.R."/>
            <person name="Lipzen A."/>
            <person name="Sullivan W."/>
            <person name="Andreopoulos W.B."/>
            <person name="Clum A."/>
            <person name="Lindquist E."/>
            <person name="Daum C."/>
            <person name="Ramamoorthy G.K."/>
            <person name="Gryganskyi A."/>
            <person name="Culley D."/>
            <person name="Magnuson J.K."/>
            <person name="James T.Y."/>
            <person name="O'Malley M.A."/>
            <person name="Stajich J.E."/>
            <person name="Spatafora J.W."/>
            <person name="Visel A."/>
            <person name="Grigoriev I.V."/>
        </authorList>
    </citation>
    <scope>NUCLEOTIDE SEQUENCE [LARGE SCALE GENOMIC DNA]</scope>
    <source>
        <strain evidence="2 3">PL171</strain>
    </source>
</reference>
<organism evidence="2 3">
    <name type="scientific">Catenaria anguillulae PL171</name>
    <dbReference type="NCBI Taxonomy" id="765915"/>
    <lineage>
        <taxon>Eukaryota</taxon>
        <taxon>Fungi</taxon>
        <taxon>Fungi incertae sedis</taxon>
        <taxon>Blastocladiomycota</taxon>
        <taxon>Blastocladiomycetes</taxon>
        <taxon>Blastocladiales</taxon>
        <taxon>Catenariaceae</taxon>
        <taxon>Catenaria</taxon>
    </lineage>
</organism>
<evidence type="ECO:0000313" key="3">
    <source>
        <dbReference type="Proteomes" id="UP000193411"/>
    </source>
</evidence>
<dbReference type="EMBL" id="MCFL01000001">
    <property type="protein sequence ID" value="ORZ41240.1"/>
    <property type="molecule type" value="Genomic_DNA"/>
</dbReference>
<evidence type="ECO:0000313" key="2">
    <source>
        <dbReference type="EMBL" id="ORZ41240.1"/>
    </source>
</evidence>
<evidence type="ECO:0000256" key="1">
    <source>
        <dbReference type="SAM" id="Phobius"/>
    </source>
</evidence>
<keyword evidence="3" id="KW-1185">Reference proteome</keyword>
<feature type="transmembrane region" description="Helical" evidence="1">
    <location>
        <begin position="197"/>
        <end position="216"/>
    </location>
</feature>